<evidence type="ECO:0000313" key="3">
    <source>
        <dbReference type="Proteomes" id="UP000176850"/>
    </source>
</evidence>
<keyword evidence="1" id="KW-0812">Transmembrane</keyword>
<dbReference type="EMBL" id="MFZH01000033">
    <property type="protein sequence ID" value="OGK18420.1"/>
    <property type="molecule type" value="Genomic_DNA"/>
</dbReference>
<feature type="transmembrane region" description="Helical" evidence="1">
    <location>
        <begin position="309"/>
        <end position="326"/>
    </location>
</feature>
<proteinExistence type="predicted"/>
<feature type="transmembrane region" description="Helical" evidence="1">
    <location>
        <begin position="402"/>
        <end position="426"/>
    </location>
</feature>
<accession>A0A1F7GHJ3</accession>
<comment type="caution">
    <text evidence="2">The sequence shown here is derived from an EMBL/GenBank/DDBJ whole genome shotgun (WGS) entry which is preliminary data.</text>
</comment>
<organism evidence="2 3">
    <name type="scientific">Candidatus Roizmanbacteria bacterium RIFCSPHIGHO2_01_FULL_39_24</name>
    <dbReference type="NCBI Taxonomy" id="1802032"/>
    <lineage>
        <taxon>Bacteria</taxon>
        <taxon>Candidatus Roizmaniibacteriota</taxon>
    </lineage>
</organism>
<feature type="transmembrane region" description="Helical" evidence="1">
    <location>
        <begin position="338"/>
        <end position="359"/>
    </location>
</feature>
<evidence type="ECO:0000313" key="2">
    <source>
        <dbReference type="EMBL" id="OGK18420.1"/>
    </source>
</evidence>
<keyword evidence="1" id="KW-0472">Membrane</keyword>
<dbReference type="Proteomes" id="UP000176850">
    <property type="component" value="Unassembled WGS sequence"/>
</dbReference>
<gene>
    <name evidence="2" type="ORF">A2799_00805</name>
</gene>
<reference evidence="2 3" key="1">
    <citation type="journal article" date="2016" name="Nat. Commun.">
        <title>Thousands of microbial genomes shed light on interconnected biogeochemical processes in an aquifer system.</title>
        <authorList>
            <person name="Anantharaman K."/>
            <person name="Brown C.T."/>
            <person name="Hug L.A."/>
            <person name="Sharon I."/>
            <person name="Castelle C.J."/>
            <person name="Probst A.J."/>
            <person name="Thomas B.C."/>
            <person name="Singh A."/>
            <person name="Wilkins M.J."/>
            <person name="Karaoz U."/>
            <person name="Brodie E.L."/>
            <person name="Williams K.H."/>
            <person name="Hubbard S.S."/>
            <person name="Banfield J.F."/>
        </authorList>
    </citation>
    <scope>NUCLEOTIDE SEQUENCE [LARGE SCALE GENOMIC DNA]</scope>
</reference>
<keyword evidence="1" id="KW-1133">Transmembrane helix</keyword>
<protein>
    <submittedName>
        <fullName evidence="2">Uncharacterized protein</fullName>
    </submittedName>
</protein>
<sequence>MGIKLSPYTDALLESIKIAKDQKKHSDSTHISVSQTVSFFALMYEKVRNSIEFREEHLVCRAAIERILRRRLAINPAGDGEGENVVRELLWARYMSPENVTQKDVALVQHIINSLIHFRKQLEQSGHKISELENQYLLDIVTCEIEEGINIVRTQTMSAYLYFFYQVMRQKIDIEGLSSENRDAYFYAACEAGFAKNDSAYIRAHLFTLHYESFSQLTQEKITHLAEIWQETVRSLETIIKNPYSDKLIRSVKKNVPPFLILYDILEKNETELSEILADEEKLSESVEKTCGEKYIETSSKLRTTTIRSVIYIFLTKVIFVLLLEFPLSKFLYGMVEYGPLVINIISPLVLMGLLVSFFRVPGAKNTTKIYTRIINIINDDDSFETTPIKISPANKKIRRPLLVFGFTIAYFVFFGITFSMIYLLLSRLGFSIINKGVFFFFMTVVGFFGYRIRQTTKEYSLEDTDGVLSPVIYFLFLPVLSVGKFLSREVAKLNILMLVFDLLIEAPYKLIVEIVEEWVKFVRARRDEI</sequence>
<feature type="transmembrane region" description="Helical" evidence="1">
    <location>
        <begin position="433"/>
        <end position="451"/>
    </location>
</feature>
<dbReference type="AlphaFoldDB" id="A0A1F7GHJ3"/>
<name>A0A1F7GHJ3_9BACT</name>
<evidence type="ECO:0000256" key="1">
    <source>
        <dbReference type="SAM" id="Phobius"/>
    </source>
</evidence>